<keyword evidence="3" id="KW-1185">Reference proteome</keyword>
<accession>A0ABP9DFB3</accession>
<dbReference type="SUPFAM" id="SSF50630">
    <property type="entry name" value="Acid proteases"/>
    <property type="match status" value="1"/>
</dbReference>
<dbReference type="Pfam" id="PF05618">
    <property type="entry name" value="Zn_protease"/>
    <property type="match status" value="1"/>
</dbReference>
<keyword evidence="2" id="KW-0645">Protease</keyword>
<dbReference type="PANTHER" id="PTHR38037">
    <property type="entry name" value="ZN_PROTEASE DOMAIN-CONTAINING PROTEIN"/>
    <property type="match status" value="1"/>
</dbReference>
<protein>
    <submittedName>
        <fullName evidence="2">ATP-dependent zinc protease</fullName>
    </submittedName>
</protein>
<dbReference type="Proteomes" id="UP001500298">
    <property type="component" value="Unassembled WGS sequence"/>
</dbReference>
<dbReference type="InterPro" id="IPR008503">
    <property type="entry name" value="Asp_endopeptidase"/>
</dbReference>
<comment type="caution">
    <text evidence="2">The sequence shown here is derived from an EMBL/GenBank/DDBJ whole genome shotgun (WGS) entry which is preliminary data.</text>
</comment>
<name>A0ABP9DFB3_9BACT</name>
<dbReference type="PANTHER" id="PTHR38037:SF2">
    <property type="entry name" value="ATP-DEPENDENT ZINC PROTEASE DOMAIN-CONTAINING PROTEIN-RELATED"/>
    <property type="match status" value="1"/>
</dbReference>
<dbReference type="InterPro" id="IPR021109">
    <property type="entry name" value="Peptidase_aspartic_dom_sf"/>
</dbReference>
<proteinExistence type="predicted"/>
<dbReference type="RefSeq" id="WP_345373389.1">
    <property type="nucleotide sequence ID" value="NZ_BAABJX010000048.1"/>
</dbReference>
<evidence type="ECO:0000259" key="1">
    <source>
        <dbReference type="Pfam" id="PF05618"/>
    </source>
</evidence>
<dbReference type="GO" id="GO:0008233">
    <property type="term" value="F:peptidase activity"/>
    <property type="evidence" value="ECO:0007669"/>
    <property type="project" value="UniProtKB-KW"/>
</dbReference>
<reference evidence="3" key="1">
    <citation type="journal article" date="2019" name="Int. J. Syst. Evol. Microbiol.">
        <title>The Global Catalogue of Microorganisms (GCM) 10K type strain sequencing project: providing services to taxonomists for standard genome sequencing and annotation.</title>
        <authorList>
            <consortium name="The Broad Institute Genomics Platform"/>
            <consortium name="The Broad Institute Genome Sequencing Center for Infectious Disease"/>
            <person name="Wu L."/>
            <person name="Ma J."/>
        </authorList>
    </citation>
    <scope>NUCLEOTIDE SEQUENCE [LARGE SCALE GENOMIC DNA]</scope>
    <source>
        <strain evidence="3">JCM 18326</strain>
    </source>
</reference>
<dbReference type="GO" id="GO:0006508">
    <property type="term" value="P:proteolysis"/>
    <property type="evidence" value="ECO:0007669"/>
    <property type="project" value="UniProtKB-KW"/>
</dbReference>
<feature type="domain" description="Retropepsin-like aspartic endopeptidase" evidence="1">
    <location>
        <begin position="13"/>
        <end position="146"/>
    </location>
</feature>
<keyword evidence="2" id="KW-0378">Hydrolase</keyword>
<sequence length="156" mass="18080">MKKTTKQKEKLLIGSTDHVDLPSFDLADIPCKIDTGAETSAIHCHRVKLVEKDGEEFICFQLLDPSHKQYNGKEFRTNKFEERKVRSSSGVADYRYVITTEVELFGQRFETEFTLADREKMKFPILLGKRLLKKNFLVDVSKNNLSFKKKQTETSL</sequence>
<gene>
    <name evidence="2" type="ORF">GCM10023331_30880</name>
</gene>
<evidence type="ECO:0000313" key="3">
    <source>
        <dbReference type="Proteomes" id="UP001500298"/>
    </source>
</evidence>
<evidence type="ECO:0000313" key="2">
    <source>
        <dbReference type="EMBL" id="GAA4843712.1"/>
    </source>
</evidence>
<dbReference type="Gene3D" id="2.40.70.10">
    <property type="entry name" value="Acid Proteases"/>
    <property type="match status" value="1"/>
</dbReference>
<organism evidence="2 3">
    <name type="scientific">Algivirga pacifica</name>
    <dbReference type="NCBI Taxonomy" id="1162670"/>
    <lineage>
        <taxon>Bacteria</taxon>
        <taxon>Pseudomonadati</taxon>
        <taxon>Bacteroidota</taxon>
        <taxon>Cytophagia</taxon>
        <taxon>Cytophagales</taxon>
        <taxon>Flammeovirgaceae</taxon>
        <taxon>Algivirga</taxon>
    </lineage>
</organism>
<dbReference type="EMBL" id="BAABJX010000048">
    <property type="protein sequence ID" value="GAA4843712.1"/>
    <property type="molecule type" value="Genomic_DNA"/>
</dbReference>